<proteinExistence type="predicted"/>
<gene>
    <name evidence="1" type="ORF">LEP1GSC037_2177</name>
</gene>
<comment type="caution">
    <text evidence="1">The sequence shown here is derived from an EMBL/GenBank/DDBJ whole genome shotgun (WGS) entry which is preliminary data.</text>
</comment>
<name>M6G6R9_LEPIR</name>
<dbReference type="Gene3D" id="2.40.30.100">
    <property type="entry name" value="AF2212/PG0164-like"/>
    <property type="match status" value="1"/>
</dbReference>
<protein>
    <submittedName>
        <fullName evidence="1">PF08922 domain protein</fullName>
    </submittedName>
</protein>
<evidence type="ECO:0000313" key="1">
    <source>
        <dbReference type="EMBL" id="EMM80460.1"/>
    </source>
</evidence>
<dbReference type="AlphaFoldDB" id="M6G6R9"/>
<organism evidence="1 2">
    <name type="scientific">Leptospira interrogans str. 2006001854</name>
    <dbReference type="NCBI Taxonomy" id="1001590"/>
    <lineage>
        <taxon>Bacteria</taxon>
        <taxon>Pseudomonadati</taxon>
        <taxon>Spirochaetota</taxon>
        <taxon>Spirochaetia</taxon>
        <taxon>Leptospirales</taxon>
        <taxon>Leptospiraceae</taxon>
        <taxon>Leptospira</taxon>
    </lineage>
</organism>
<dbReference type="Pfam" id="PF08922">
    <property type="entry name" value="DUF1905"/>
    <property type="match status" value="1"/>
</dbReference>
<evidence type="ECO:0000313" key="2">
    <source>
        <dbReference type="Proteomes" id="UP000012128"/>
    </source>
</evidence>
<dbReference type="InterPro" id="IPR015018">
    <property type="entry name" value="DUF1905"/>
</dbReference>
<dbReference type="InterPro" id="IPR037079">
    <property type="entry name" value="AF2212/PG0164-like_sf"/>
</dbReference>
<sequence>MNSITIQFQARVWIYPGKGGWHFLTLPIKTSKEVRTILDKMPRSWGMVPVIAQIGVTNWNTSIFPEKNSIKYVLPLKADIRKKKNYSKSENSRFNYNSILILFRII</sequence>
<dbReference type="Proteomes" id="UP000012128">
    <property type="component" value="Unassembled WGS sequence"/>
</dbReference>
<dbReference type="SUPFAM" id="SSF141694">
    <property type="entry name" value="AF2212/PG0164-like"/>
    <property type="match status" value="1"/>
</dbReference>
<reference evidence="1 2" key="1">
    <citation type="submission" date="2013-01" db="EMBL/GenBank/DDBJ databases">
        <authorList>
            <person name="Harkins D.M."/>
            <person name="Durkin A.S."/>
            <person name="Brinkac L.M."/>
            <person name="Haft D.H."/>
            <person name="Selengut J.D."/>
            <person name="Sanka R."/>
            <person name="DePew J."/>
            <person name="Purushe J."/>
            <person name="Hospenthal D.R."/>
            <person name="Murray C.K."/>
            <person name="Pimentel G."/>
            <person name="Wasfy M."/>
            <person name="Parker T."/>
            <person name="Miller R.S."/>
            <person name="Vinetz J.M."/>
            <person name="Sutton G.G."/>
            <person name="Nierman W.C."/>
            <person name="Fouts D.E."/>
        </authorList>
    </citation>
    <scope>NUCLEOTIDE SEQUENCE [LARGE SCALE GENOMIC DNA]</scope>
    <source>
        <strain evidence="1 2">2006001854</strain>
    </source>
</reference>
<accession>M6G6R9</accession>
<dbReference type="EMBL" id="AFLW02000192">
    <property type="protein sequence ID" value="EMM80460.1"/>
    <property type="molecule type" value="Genomic_DNA"/>
</dbReference>